<dbReference type="AlphaFoldDB" id="A0A6V8SEZ0"/>
<gene>
    <name evidence="3" type="ORF">bsdtw1_01859</name>
</gene>
<keyword evidence="2" id="KW-0812">Transmembrane</keyword>
<reference evidence="3 4" key="1">
    <citation type="submission" date="2020-07" db="EMBL/GenBank/DDBJ databases">
        <title>A new beta-1,3-glucan-decomposing anaerobic bacterium isolated from anoxic soil subjected to biological soil disinfestation.</title>
        <authorList>
            <person name="Ueki A."/>
            <person name="Tonouchi A."/>
        </authorList>
    </citation>
    <scope>NUCLEOTIDE SEQUENCE [LARGE SCALE GENOMIC DNA]</scope>
    <source>
        <strain evidence="3 4">TW1</strain>
    </source>
</reference>
<protein>
    <submittedName>
        <fullName evidence="3">Uncharacterized protein</fullName>
    </submittedName>
</protein>
<evidence type="ECO:0000313" key="4">
    <source>
        <dbReference type="Proteomes" id="UP000580568"/>
    </source>
</evidence>
<proteinExistence type="predicted"/>
<feature type="compositionally biased region" description="Polar residues" evidence="1">
    <location>
        <begin position="122"/>
        <end position="138"/>
    </location>
</feature>
<feature type="transmembrane region" description="Helical" evidence="2">
    <location>
        <begin position="27"/>
        <end position="48"/>
    </location>
</feature>
<feature type="region of interest" description="Disordered" evidence="1">
    <location>
        <begin position="114"/>
        <end position="138"/>
    </location>
</feature>
<evidence type="ECO:0000256" key="2">
    <source>
        <dbReference type="SAM" id="Phobius"/>
    </source>
</evidence>
<dbReference type="Proteomes" id="UP000580568">
    <property type="component" value="Unassembled WGS sequence"/>
</dbReference>
<sequence>MKDKIKVFFQNEKVKSFARKVFNKKTIIAALVVIVIVIALRVAFSLIFQVDGTVTKVEGSKVTVANFITTKTVDIGNFQTTSSNIQVGDRIEIMKNLSGDIISVRDRNNRNFKEKGTRFNKGRNNVKGNGQRNSMQRK</sequence>
<keyword evidence="4" id="KW-1185">Reference proteome</keyword>
<comment type="caution">
    <text evidence="3">The sequence shown here is derived from an EMBL/GenBank/DDBJ whole genome shotgun (WGS) entry which is preliminary data.</text>
</comment>
<accession>A0A6V8SEZ0</accession>
<evidence type="ECO:0000313" key="3">
    <source>
        <dbReference type="EMBL" id="GFP75767.1"/>
    </source>
</evidence>
<organism evidence="3 4">
    <name type="scientific">Clostridium fungisolvens</name>
    <dbReference type="NCBI Taxonomy" id="1604897"/>
    <lineage>
        <taxon>Bacteria</taxon>
        <taxon>Bacillati</taxon>
        <taxon>Bacillota</taxon>
        <taxon>Clostridia</taxon>
        <taxon>Eubacteriales</taxon>
        <taxon>Clostridiaceae</taxon>
        <taxon>Clostridium</taxon>
    </lineage>
</organism>
<name>A0A6V8SEZ0_9CLOT</name>
<dbReference type="EMBL" id="BLZR01000001">
    <property type="protein sequence ID" value="GFP75767.1"/>
    <property type="molecule type" value="Genomic_DNA"/>
</dbReference>
<dbReference type="RefSeq" id="WP_183277240.1">
    <property type="nucleotide sequence ID" value="NZ_BLZR01000001.1"/>
</dbReference>
<keyword evidence="2" id="KW-1133">Transmembrane helix</keyword>
<evidence type="ECO:0000256" key="1">
    <source>
        <dbReference type="SAM" id="MobiDB-lite"/>
    </source>
</evidence>
<keyword evidence="2" id="KW-0472">Membrane</keyword>